<evidence type="ECO:0000313" key="2">
    <source>
        <dbReference type="Proteomes" id="UP000829196"/>
    </source>
</evidence>
<comment type="caution">
    <text evidence="1">The sequence shown here is derived from an EMBL/GenBank/DDBJ whole genome shotgun (WGS) entry which is preliminary data.</text>
</comment>
<evidence type="ECO:0000313" key="1">
    <source>
        <dbReference type="EMBL" id="KAI0497114.1"/>
    </source>
</evidence>
<name>A0A8T3AM58_DENNO</name>
<protein>
    <submittedName>
        <fullName evidence="1">Uncharacterized protein</fullName>
    </submittedName>
</protein>
<keyword evidence="2" id="KW-1185">Reference proteome</keyword>
<reference evidence="1" key="1">
    <citation type="journal article" date="2022" name="Front. Genet.">
        <title>Chromosome-Scale Assembly of the Dendrobium nobile Genome Provides Insights Into the Molecular Mechanism of the Biosynthesis of the Medicinal Active Ingredient of Dendrobium.</title>
        <authorList>
            <person name="Xu Q."/>
            <person name="Niu S.-C."/>
            <person name="Li K.-L."/>
            <person name="Zheng P.-J."/>
            <person name="Zhang X.-J."/>
            <person name="Jia Y."/>
            <person name="Liu Y."/>
            <person name="Niu Y.-X."/>
            <person name="Yu L.-H."/>
            <person name="Chen D.-F."/>
            <person name="Zhang G.-Q."/>
        </authorList>
    </citation>
    <scope>NUCLEOTIDE SEQUENCE</scope>
    <source>
        <tissue evidence="1">Leaf</tissue>
    </source>
</reference>
<accession>A0A8T3AM58</accession>
<dbReference type="Proteomes" id="UP000829196">
    <property type="component" value="Unassembled WGS sequence"/>
</dbReference>
<organism evidence="1 2">
    <name type="scientific">Dendrobium nobile</name>
    <name type="common">Orchid</name>
    <dbReference type="NCBI Taxonomy" id="94219"/>
    <lineage>
        <taxon>Eukaryota</taxon>
        <taxon>Viridiplantae</taxon>
        <taxon>Streptophyta</taxon>
        <taxon>Embryophyta</taxon>
        <taxon>Tracheophyta</taxon>
        <taxon>Spermatophyta</taxon>
        <taxon>Magnoliopsida</taxon>
        <taxon>Liliopsida</taxon>
        <taxon>Asparagales</taxon>
        <taxon>Orchidaceae</taxon>
        <taxon>Epidendroideae</taxon>
        <taxon>Malaxideae</taxon>
        <taxon>Dendrobiinae</taxon>
        <taxon>Dendrobium</taxon>
    </lineage>
</organism>
<dbReference type="EMBL" id="JAGYWB010000016">
    <property type="protein sequence ID" value="KAI0497114.1"/>
    <property type="molecule type" value="Genomic_DNA"/>
</dbReference>
<dbReference type="AlphaFoldDB" id="A0A8T3AM58"/>
<gene>
    <name evidence="1" type="ORF">KFK09_023442</name>
</gene>
<proteinExistence type="predicted"/>
<sequence length="55" mass="6621">MDWGPANHLIDLKYMNPVFYERVEGTFYLMVLESWDRHLEISLIGPFDLCWVQKC</sequence>